<dbReference type="PANTHER" id="PTHR21368">
    <property type="entry name" value="50S RIBOSOMAL PROTEIN L9"/>
    <property type="match status" value="1"/>
</dbReference>
<dbReference type="InterPro" id="IPR020070">
    <property type="entry name" value="Ribosomal_bL9_N"/>
</dbReference>
<dbReference type="AlphaFoldDB" id="A0A511K9Z1"/>
<evidence type="ECO:0000313" key="7">
    <source>
        <dbReference type="Proteomes" id="UP000321518"/>
    </source>
</evidence>
<dbReference type="EMBL" id="BJWK01000002">
    <property type="protein sequence ID" value="GEM06805.1"/>
    <property type="molecule type" value="Genomic_DNA"/>
</dbReference>
<organism evidence="6 7">
    <name type="scientific">Rhodotorula toruloides</name>
    <name type="common">Yeast</name>
    <name type="synonym">Rhodosporidium toruloides</name>
    <dbReference type="NCBI Taxonomy" id="5286"/>
    <lineage>
        <taxon>Eukaryota</taxon>
        <taxon>Fungi</taxon>
        <taxon>Dikarya</taxon>
        <taxon>Basidiomycota</taxon>
        <taxon>Pucciniomycotina</taxon>
        <taxon>Microbotryomycetes</taxon>
        <taxon>Sporidiobolales</taxon>
        <taxon>Sporidiobolaceae</taxon>
        <taxon>Rhodotorula</taxon>
    </lineage>
</organism>
<dbReference type="SUPFAM" id="SSF55658">
    <property type="entry name" value="L9 N-domain-like"/>
    <property type="match status" value="1"/>
</dbReference>
<feature type="domain" description="Ribosomal protein L9" evidence="5">
    <location>
        <begin position="37"/>
        <end position="77"/>
    </location>
</feature>
<evidence type="ECO:0000256" key="2">
    <source>
        <dbReference type="ARBA" id="ARBA00022980"/>
    </source>
</evidence>
<dbReference type="InterPro" id="IPR036935">
    <property type="entry name" value="Ribosomal_bL9_N_sf"/>
</dbReference>
<dbReference type="GO" id="GO:0006412">
    <property type="term" value="P:translation"/>
    <property type="evidence" value="ECO:0007669"/>
    <property type="project" value="InterPro"/>
</dbReference>
<comment type="caution">
    <text evidence="6">The sequence shown here is derived from an EMBL/GenBank/DDBJ whole genome shotgun (WGS) entry which is preliminary data.</text>
</comment>
<dbReference type="Proteomes" id="UP000321518">
    <property type="component" value="Unassembled WGS sequence"/>
</dbReference>
<evidence type="ECO:0000256" key="1">
    <source>
        <dbReference type="ARBA" id="ARBA00010605"/>
    </source>
</evidence>
<keyword evidence="3" id="KW-0687">Ribonucleoprotein</keyword>
<dbReference type="GO" id="GO:1990904">
    <property type="term" value="C:ribonucleoprotein complex"/>
    <property type="evidence" value="ECO:0007669"/>
    <property type="project" value="UniProtKB-KW"/>
</dbReference>
<gene>
    <name evidence="6" type="ORF">Rt10032_c02g0822</name>
</gene>
<proteinExistence type="inferred from homology"/>
<comment type="similarity">
    <text evidence="1">Belongs to the bacterial ribosomal protein bL9 family.</text>
</comment>
<dbReference type="GO" id="GO:0003735">
    <property type="term" value="F:structural constituent of ribosome"/>
    <property type="evidence" value="ECO:0007669"/>
    <property type="project" value="InterPro"/>
</dbReference>
<evidence type="ECO:0000256" key="3">
    <source>
        <dbReference type="ARBA" id="ARBA00023274"/>
    </source>
</evidence>
<protein>
    <submittedName>
        <fullName evidence="6">Ribosomal protein L9 family protein</fullName>
    </submittedName>
</protein>
<dbReference type="Gene3D" id="3.40.5.10">
    <property type="entry name" value="Ribosomal protein L9, N-terminal domain"/>
    <property type="match status" value="1"/>
</dbReference>
<dbReference type="GO" id="GO:0005840">
    <property type="term" value="C:ribosome"/>
    <property type="evidence" value="ECO:0007669"/>
    <property type="project" value="UniProtKB-KW"/>
</dbReference>
<sequence>MLLGTSSQLLGTARAAARPACAACRGAGQQRSAHKLVQVKLLEDLPGRGVKGSTIIVSPGFARNTLIPKRKALYVNRHGEVVSPLRDILRQNAEKLLLLNDGLRREEEQRKDREAKAALEQMSRVATSARRTDQQAALREAEKTRLARLARTPAVLFSRLTISPTSSDLFGSVSTGDVLSELRERGFQDFSHLRTAFREEEGIVNGRIKATGTFDFVISSRNFDEEAVVKVTVAKDEGSLGMKLAAGATKEPQVAEETKVVEAEIKAEEKQ</sequence>
<evidence type="ECO:0000313" key="6">
    <source>
        <dbReference type="EMBL" id="GEM06805.1"/>
    </source>
</evidence>
<dbReference type="InterPro" id="IPR009027">
    <property type="entry name" value="Ribosomal_bL9/RNase_H1_N"/>
</dbReference>
<dbReference type="Pfam" id="PF01281">
    <property type="entry name" value="Ribosomal_L9_N"/>
    <property type="match status" value="1"/>
</dbReference>
<feature type="region of interest" description="Disordered" evidence="4">
    <location>
        <begin position="107"/>
        <end position="136"/>
    </location>
</feature>
<accession>A0A511K9Z1</accession>
<evidence type="ECO:0000256" key="4">
    <source>
        <dbReference type="SAM" id="MobiDB-lite"/>
    </source>
</evidence>
<evidence type="ECO:0000259" key="5">
    <source>
        <dbReference type="Pfam" id="PF01281"/>
    </source>
</evidence>
<name>A0A511K9Z1_RHOTO</name>
<keyword evidence="2 6" id="KW-0689">Ribosomal protein</keyword>
<dbReference type="InterPro" id="IPR000244">
    <property type="entry name" value="Ribosomal_bL9"/>
</dbReference>
<reference evidence="6 7" key="1">
    <citation type="submission" date="2019-07" db="EMBL/GenBank/DDBJ databases">
        <title>Rhodotorula toruloides NBRC10032 genome sequencing.</title>
        <authorList>
            <person name="Shida Y."/>
            <person name="Takaku H."/>
            <person name="Ogasawara W."/>
            <person name="Mori K."/>
        </authorList>
    </citation>
    <scope>NUCLEOTIDE SEQUENCE [LARGE SCALE GENOMIC DNA]</scope>
    <source>
        <strain evidence="6 7">NBRC10032</strain>
    </source>
</reference>
<dbReference type="OrthoDB" id="5555409at2759"/>
<feature type="compositionally biased region" description="Basic and acidic residues" evidence="4">
    <location>
        <begin position="107"/>
        <end position="117"/>
    </location>
</feature>